<dbReference type="SUPFAM" id="SSF82919">
    <property type="entry name" value="Zn-finger domain of Sec23/24"/>
    <property type="match status" value="1"/>
</dbReference>
<evidence type="ECO:0000256" key="2">
    <source>
        <dbReference type="ARBA" id="ARBA00022448"/>
    </source>
</evidence>
<dbReference type="InterPro" id="IPR006900">
    <property type="entry name" value="Sec23/24_helical_dom"/>
</dbReference>
<dbReference type="InterPro" id="IPR050550">
    <property type="entry name" value="SEC23_SEC24_subfamily"/>
</dbReference>
<dbReference type="InterPro" id="IPR012990">
    <property type="entry name" value="Beta-sandwich_Sec23_24"/>
</dbReference>
<feature type="compositionally biased region" description="Basic and acidic residues" evidence="4">
    <location>
        <begin position="1"/>
        <end position="11"/>
    </location>
</feature>
<dbReference type="InterPro" id="IPR036465">
    <property type="entry name" value="vWFA_dom_sf"/>
</dbReference>
<dbReference type="GO" id="GO:0030127">
    <property type="term" value="C:COPII vesicle coat"/>
    <property type="evidence" value="ECO:0007669"/>
    <property type="project" value="InterPro"/>
</dbReference>
<dbReference type="Pfam" id="PF04815">
    <property type="entry name" value="Sec23_helical"/>
    <property type="match status" value="1"/>
</dbReference>
<feature type="region of interest" description="Disordered" evidence="4">
    <location>
        <begin position="1"/>
        <end position="37"/>
    </location>
</feature>
<evidence type="ECO:0000259" key="8">
    <source>
        <dbReference type="Pfam" id="PF04815"/>
    </source>
</evidence>
<proteinExistence type="inferred from homology"/>
<dbReference type="AlphaFoldDB" id="A0A0H5RLR6"/>
<sequence length="849" mass="94994">MSRHIAQEPGHHGYSPANPYPYPGHYSQQPSPAYDNQYAQENPNVQQYEDYTYQQGYNHVEQNDWQNQAYIEQGMSNLSFNQAPQTTVQEPQYPKEEQQYYGDWQGQSAASNVTPCDPRFISVSVAAFPSTSAMRVNSSLPFTITTQPLAEVYFDPSLLNSQEQGPLPCVNFGNAGVVRCKACRAYINPYCKFIDGGSRWRCCICGRPNDVHNDYFCDIDPQGERADKHNRIELSMSSYEIVAPAEYMVRPPQPPAFVFVIDVSLRSREIGLLATVCETIQGLLDYLPGLPRTKIAIITFDSLVHMYSLRSTLSRPQMMVLPNLEDLFLPFPEDYLVDLDESRSLIEVLLQTLPSMHANTRNVESALGAATMTAFRIVNAVGGKVLFFTTSLPSLGPARLKNRDTSSSTELKLLQPATDFYKSWGLKYARMQVRADIFLFPNQYCDVATIVGLSQFSGGQLYTYPQYSEAGSSNCLRADLTRCLTREQSWEAVIRVRVSKGAKIVGYEGNFFLRGTDLLSVPNCSADDTYLIEIGHDETPPNGAVIIQVALLYTTSFGERRIRVHNSVLPVVEKLEDIFYYIDLASVINGIAKKALSLCVGTSMQKGREFIQNTCIAVLSAFRKSCGGYRSVQLSREEDYPDCLRYLPLMTLALLKCSAFKESNAITSDARCIAFSNIRSMSPQTLDLFLRPRFYPVHQFSGLEGIPDENGTVLLPLEINATSADMYEDGAYLADNGSTLFFWLGRLISSTFLQSCFGISTLHKVDPNSMQLIPLRSDDTSSILFRLHNVIAYLRSQSIVCQRLQVVCQPVSESKSSAYDDFTSCLILDRTSAVMSYSEFLSHIAKSTS</sequence>
<dbReference type="GO" id="GO:0070971">
    <property type="term" value="C:endoplasmic reticulum exit site"/>
    <property type="evidence" value="ECO:0007669"/>
    <property type="project" value="TreeGrafter"/>
</dbReference>
<feature type="domain" description="Gelsolin-like" evidence="5">
    <location>
        <begin position="715"/>
        <end position="766"/>
    </location>
</feature>
<dbReference type="Pfam" id="PF00626">
    <property type="entry name" value="Gelsolin"/>
    <property type="match status" value="1"/>
</dbReference>
<feature type="domain" description="Zinc finger Sec23/Sec24-type" evidence="6">
    <location>
        <begin position="178"/>
        <end position="215"/>
    </location>
</feature>
<dbReference type="InterPro" id="IPR036180">
    <property type="entry name" value="Gelsolin-like_dom_sf"/>
</dbReference>
<dbReference type="InterPro" id="IPR007123">
    <property type="entry name" value="Gelsolin-like_dom"/>
</dbReference>
<dbReference type="PANTHER" id="PTHR13803">
    <property type="entry name" value="SEC24-RELATED PROTEIN"/>
    <property type="match status" value="1"/>
</dbReference>
<reference evidence="10" key="1">
    <citation type="submission" date="2015-04" db="EMBL/GenBank/DDBJ databases">
        <title>The genome sequence of the plant pathogenic Rhizarian Plasmodiophora brassicae reveals insights in its biotrophic life cycle and the origin of chitin synthesis.</title>
        <authorList>
            <person name="Schwelm A."/>
            <person name="Fogelqvist J."/>
            <person name="Knaust A."/>
            <person name="Julke S."/>
            <person name="Lilja T."/>
            <person name="Dhandapani V."/>
            <person name="Bonilla-Rosso G."/>
            <person name="Karlsson M."/>
            <person name="Shevchenko A."/>
            <person name="Choi S.R."/>
            <person name="Kim H.G."/>
            <person name="Park J.Y."/>
            <person name="Lim Y.P."/>
            <person name="Ludwig-Muller J."/>
            <person name="Dixelius C."/>
        </authorList>
    </citation>
    <scope>NUCLEOTIDE SEQUENCE</scope>
    <source>
        <tissue evidence="10">Potato root galls</tissue>
    </source>
</reference>
<dbReference type="GO" id="GO:0090110">
    <property type="term" value="P:COPII-coated vesicle cargo loading"/>
    <property type="evidence" value="ECO:0007669"/>
    <property type="project" value="TreeGrafter"/>
</dbReference>
<comment type="similarity">
    <text evidence="1">Belongs to the SEC23/SEC24 family. SEC24 subfamily.</text>
</comment>
<dbReference type="InterPro" id="IPR006896">
    <property type="entry name" value="Sec23/24_trunk_dom"/>
</dbReference>
<protein>
    <submittedName>
        <fullName evidence="10">Uncharacterized protein</fullName>
    </submittedName>
</protein>
<feature type="domain" description="Sec23/Sec24 trunk" evidence="7">
    <location>
        <begin position="252"/>
        <end position="483"/>
    </location>
</feature>
<dbReference type="SUPFAM" id="SSF81995">
    <property type="entry name" value="beta-sandwich domain of Sec23/24"/>
    <property type="match status" value="1"/>
</dbReference>
<evidence type="ECO:0000256" key="1">
    <source>
        <dbReference type="ARBA" id="ARBA00008334"/>
    </source>
</evidence>
<dbReference type="Pfam" id="PF04811">
    <property type="entry name" value="Sec23_trunk"/>
    <property type="match status" value="1"/>
</dbReference>
<evidence type="ECO:0000259" key="9">
    <source>
        <dbReference type="Pfam" id="PF08033"/>
    </source>
</evidence>
<feature type="domain" description="Sec23/Sec24 beta-sandwich" evidence="9">
    <location>
        <begin position="490"/>
        <end position="572"/>
    </location>
</feature>
<dbReference type="SUPFAM" id="SSF53300">
    <property type="entry name" value="vWA-like"/>
    <property type="match status" value="1"/>
</dbReference>
<dbReference type="GO" id="GO:0006886">
    <property type="term" value="P:intracellular protein transport"/>
    <property type="evidence" value="ECO:0007669"/>
    <property type="project" value="InterPro"/>
</dbReference>
<dbReference type="Gene3D" id="2.30.30.380">
    <property type="entry name" value="Zn-finger domain of Sec23/24"/>
    <property type="match status" value="1"/>
</dbReference>
<dbReference type="Gene3D" id="1.20.120.730">
    <property type="entry name" value="Sec23/Sec24 helical domain"/>
    <property type="match status" value="1"/>
</dbReference>
<name>A0A0H5RLR6_9EUKA</name>
<dbReference type="InterPro" id="IPR036174">
    <property type="entry name" value="Znf_Sec23_Sec24_sf"/>
</dbReference>
<evidence type="ECO:0000313" key="10">
    <source>
        <dbReference type="EMBL" id="CRZ09674.1"/>
    </source>
</evidence>
<dbReference type="EMBL" id="HACM01009232">
    <property type="protein sequence ID" value="CRZ09674.1"/>
    <property type="molecule type" value="Transcribed_RNA"/>
</dbReference>
<evidence type="ECO:0000259" key="7">
    <source>
        <dbReference type="Pfam" id="PF04811"/>
    </source>
</evidence>
<evidence type="ECO:0000256" key="3">
    <source>
        <dbReference type="ARBA" id="ARBA00022927"/>
    </source>
</evidence>
<dbReference type="Gene3D" id="3.40.20.10">
    <property type="entry name" value="Severin"/>
    <property type="match status" value="1"/>
</dbReference>
<dbReference type="Pfam" id="PF08033">
    <property type="entry name" value="Sec23_BS"/>
    <property type="match status" value="1"/>
</dbReference>
<dbReference type="GO" id="GO:0008270">
    <property type="term" value="F:zinc ion binding"/>
    <property type="evidence" value="ECO:0007669"/>
    <property type="project" value="InterPro"/>
</dbReference>
<keyword evidence="2" id="KW-0813">Transport</keyword>
<dbReference type="Gene3D" id="3.40.50.410">
    <property type="entry name" value="von Willebrand factor, type A domain"/>
    <property type="match status" value="1"/>
</dbReference>
<dbReference type="InterPro" id="IPR036175">
    <property type="entry name" value="Sec23/24_helical_dom_sf"/>
</dbReference>
<feature type="domain" description="Sec23/Sec24 helical" evidence="8">
    <location>
        <begin position="583"/>
        <end position="686"/>
    </location>
</feature>
<organism evidence="10">
    <name type="scientific">Spongospora subterranea</name>
    <dbReference type="NCBI Taxonomy" id="70186"/>
    <lineage>
        <taxon>Eukaryota</taxon>
        <taxon>Sar</taxon>
        <taxon>Rhizaria</taxon>
        <taxon>Endomyxa</taxon>
        <taxon>Phytomyxea</taxon>
        <taxon>Plasmodiophorida</taxon>
        <taxon>Plasmodiophoridae</taxon>
        <taxon>Spongospora</taxon>
    </lineage>
</organism>
<dbReference type="SUPFAM" id="SSF82754">
    <property type="entry name" value="C-terminal, gelsolin-like domain of Sec23/24"/>
    <property type="match status" value="1"/>
</dbReference>
<dbReference type="InterPro" id="IPR006895">
    <property type="entry name" value="Znf_Sec23_Sec24"/>
</dbReference>
<evidence type="ECO:0000256" key="4">
    <source>
        <dbReference type="SAM" id="MobiDB-lite"/>
    </source>
</evidence>
<dbReference type="InterPro" id="IPR029006">
    <property type="entry name" value="ADF-H/Gelsolin-like_dom_sf"/>
</dbReference>
<dbReference type="SUPFAM" id="SSF81811">
    <property type="entry name" value="Helical domain of Sec23/24"/>
    <property type="match status" value="1"/>
</dbReference>
<evidence type="ECO:0000259" key="6">
    <source>
        <dbReference type="Pfam" id="PF04810"/>
    </source>
</evidence>
<dbReference type="Pfam" id="PF04810">
    <property type="entry name" value="zf-Sec23_Sec24"/>
    <property type="match status" value="1"/>
</dbReference>
<evidence type="ECO:0000259" key="5">
    <source>
        <dbReference type="Pfam" id="PF00626"/>
    </source>
</evidence>
<accession>A0A0H5RLR6</accession>
<dbReference type="Gene3D" id="2.60.40.1670">
    <property type="entry name" value="beta-sandwich domain of Sec23/24"/>
    <property type="match status" value="1"/>
</dbReference>
<dbReference type="GO" id="GO:0000149">
    <property type="term" value="F:SNARE binding"/>
    <property type="evidence" value="ECO:0007669"/>
    <property type="project" value="TreeGrafter"/>
</dbReference>
<keyword evidence="3" id="KW-0653">Protein transport</keyword>